<sequence>MPLVCRDQRVEVAVLVDVAEPGQERESLLAGIATVSPATSVCVLSAASHDIWLTYLGQGATGLLDEHAGPEVVTAAVRAIHAGTWVFSAEVARFLVRIAAGSPRGQHHLTRREAEVLRLVAAGAPNRRIAEMLDVSEKTVRNYVSRVYHKLAIEDRSQLVRQATATPDALLTAPTASTVR</sequence>
<proteinExistence type="predicted"/>
<protein>
    <recommendedName>
        <fullName evidence="2">HTH luxR-type domain-containing protein</fullName>
    </recommendedName>
</protein>
<dbReference type="PANTHER" id="PTHR43214">
    <property type="entry name" value="TWO-COMPONENT RESPONSE REGULATOR"/>
    <property type="match status" value="1"/>
</dbReference>
<dbReference type="Proteomes" id="UP000437736">
    <property type="component" value="Unassembled WGS sequence"/>
</dbReference>
<dbReference type="Gene3D" id="3.40.50.2300">
    <property type="match status" value="1"/>
</dbReference>
<dbReference type="SUPFAM" id="SSF46894">
    <property type="entry name" value="C-terminal effector domain of the bipartite response regulators"/>
    <property type="match status" value="1"/>
</dbReference>
<evidence type="ECO:0000313" key="4">
    <source>
        <dbReference type="Proteomes" id="UP000437736"/>
    </source>
</evidence>
<dbReference type="Pfam" id="PF00196">
    <property type="entry name" value="GerE"/>
    <property type="match status" value="1"/>
</dbReference>
<comment type="caution">
    <text evidence="3">The sequence shown here is derived from an EMBL/GenBank/DDBJ whole genome shotgun (WGS) entry which is preliminary data.</text>
</comment>
<dbReference type="PROSITE" id="PS00622">
    <property type="entry name" value="HTH_LUXR_1"/>
    <property type="match status" value="1"/>
</dbReference>
<keyword evidence="1" id="KW-0238">DNA-binding</keyword>
<organism evidence="3 4">
    <name type="scientific">Acidiferrimicrobium australe</name>
    <dbReference type="NCBI Taxonomy" id="2664430"/>
    <lineage>
        <taxon>Bacteria</taxon>
        <taxon>Bacillati</taxon>
        <taxon>Actinomycetota</taxon>
        <taxon>Acidimicrobiia</taxon>
        <taxon>Acidimicrobiales</taxon>
        <taxon>Acidimicrobiaceae</taxon>
        <taxon>Acidiferrimicrobium</taxon>
    </lineage>
</organism>
<gene>
    <name evidence="3" type="ORF">GHK86_21715</name>
</gene>
<feature type="domain" description="HTH luxR-type" evidence="2">
    <location>
        <begin position="102"/>
        <end position="167"/>
    </location>
</feature>
<dbReference type="PROSITE" id="PS50043">
    <property type="entry name" value="HTH_LUXR_2"/>
    <property type="match status" value="1"/>
</dbReference>
<dbReference type="CDD" id="cd06170">
    <property type="entry name" value="LuxR_C_like"/>
    <property type="match status" value="1"/>
</dbReference>
<dbReference type="InterPro" id="IPR000792">
    <property type="entry name" value="Tscrpt_reg_LuxR_C"/>
</dbReference>
<accession>A0ABW9QZN8</accession>
<dbReference type="PRINTS" id="PR00038">
    <property type="entry name" value="HTHLUXR"/>
</dbReference>
<dbReference type="EMBL" id="WJHE01001641">
    <property type="protein sequence ID" value="MST35335.1"/>
    <property type="molecule type" value="Genomic_DNA"/>
</dbReference>
<keyword evidence="4" id="KW-1185">Reference proteome</keyword>
<evidence type="ECO:0000259" key="2">
    <source>
        <dbReference type="PROSITE" id="PS50043"/>
    </source>
</evidence>
<evidence type="ECO:0000256" key="1">
    <source>
        <dbReference type="ARBA" id="ARBA00023125"/>
    </source>
</evidence>
<reference evidence="3 4" key="1">
    <citation type="submission" date="2019-11" db="EMBL/GenBank/DDBJ databases">
        <title>Acidiferrimicrobium australis gen. nov., sp. nov., an acidophilic and obligately heterotrophic, member of the Actinobacteria that catalyses dissimilatory oxido- reduction of iron isolated from metal-rich acidic water in Chile.</title>
        <authorList>
            <person name="Gonzalez D."/>
            <person name="Huber K."/>
            <person name="Hedrich S."/>
            <person name="Rojas-Villalobos C."/>
            <person name="Quatrini R."/>
            <person name="Dinamarca M.A."/>
            <person name="Schwarz A."/>
            <person name="Canales C."/>
            <person name="Nancucheo I."/>
        </authorList>
    </citation>
    <scope>NUCLEOTIDE SEQUENCE [LARGE SCALE GENOMIC DNA]</scope>
    <source>
        <strain evidence="3 4">USS-CCA1</strain>
    </source>
</reference>
<evidence type="ECO:0000313" key="3">
    <source>
        <dbReference type="EMBL" id="MST35335.1"/>
    </source>
</evidence>
<dbReference type="InterPro" id="IPR039420">
    <property type="entry name" value="WalR-like"/>
</dbReference>
<dbReference type="SMART" id="SM00421">
    <property type="entry name" value="HTH_LUXR"/>
    <property type="match status" value="1"/>
</dbReference>
<dbReference type="InterPro" id="IPR016032">
    <property type="entry name" value="Sig_transdc_resp-reg_C-effctor"/>
</dbReference>
<name>A0ABW9QZN8_9ACTN</name>